<organism evidence="1 2">
    <name type="scientific">Punctularia strigosozonata (strain HHB-11173)</name>
    <name type="common">White-rot fungus</name>
    <dbReference type="NCBI Taxonomy" id="741275"/>
    <lineage>
        <taxon>Eukaryota</taxon>
        <taxon>Fungi</taxon>
        <taxon>Dikarya</taxon>
        <taxon>Basidiomycota</taxon>
        <taxon>Agaricomycotina</taxon>
        <taxon>Agaricomycetes</taxon>
        <taxon>Corticiales</taxon>
        <taxon>Punctulariaceae</taxon>
        <taxon>Punctularia</taxon>
    </lineage>
</organism>
<name>R7S426_PUNST</name>
<dbReference type="AlphaFoldDB" id="R7S426"/>
<accession>R7S426</accession>
<protein>
    <submittedName>
        <fullName evidence="1">Uncharacterized protein</fullName>
    </submittedName>
</protein>
<proteinExistence type="predicted"/>
<reference evidence="2" key="1">
    <citation type="journal article" date="2012" name="Science">
        <title>The Paleozoic origin of enzymatic lignin decomposition reconstructed from 31 fungal genomes.</title>
        <authorList>
            <person name="Floudas D."/>
            <person name="Binder M."/>
            <person name="Riley R."/>
            <person name="Barry K."/>
            <person name="Blanchette R.A."/>
            <person name="Henrissat B."/>
            <person name="Martinez A.T."/>
            <person name="Otillar R."/>
            <person name="Spatafora J.W."/>
            <person name="Yadav J.S."/>
            <person name="Aerts A."/>
            <person name="Benoit I."/>
            <person name="Boyd A."/>
            <person name="Carlson A."/>
            <person name="Copeland A."/>
            <person name="Coutinho P.M."/>
            <person name="de Vries R.P."/>
            <person name="Ferreira P."/>
            <person name="Findley K."/>
            <person name="Foster B."/>
            <person name="Gaskell J."/>
            <person name="Glotzer D."/>
            <person name="Gorecki P."/>
            <person name="Heitman J."/>
            <person name="Hesse C."/>
            <person name="Hori C."/>
            <person name="Igarashi K."/>
            <person name="Jurgens J.A."/>
            <person name="Kallen N."/>
            <person name="Kersten P."/>
            <person name="Kohler A."/>
            <person name="Kuees U."/>
            <person name="Kumar T.K.A."/>
            <person name="Kuo A."/>
            <person name="LaButti K."/>
            <person name="Larrondo L.F."/>
            <person name="Lindquist E."/>
            <person name="Ling A."/>
            <person name="Lombard V."/>
            <person name="Lucas S."/>
            <person name="Lundell T."/>
            <person name="Martin R."/>
            <person name="McLaughlin D.J."/>
            <person name="Morgenstern I."/>
            <person name="Morin E."/>
            <person name="Murat C."/>
            <person name="Nagy L.G."/>
            <person name="Nolan M."/>
            <person name="Ohm R.A."/>
            <person name="Patyshakuliyeva A."/>
            <person name="Rokas A."/>
            <person name="Ruiz-Duenas F.J."/>
            <person name="Sabat G."/>
            <person name="Salamov A."/>
            <person name="Samejima M."/>
            <person name="Schmutz J."/>
            <person name="Slot J.C."/>
            <person name="St John F."/>
            <person name="Stenlid J."/>
            <person name="Sun H."/>
            <person name="Sun S."/>
            <person name="Syed K."/>
            <person name="Tsang A."/>
            <person name="Wiebenga A."/>
            <person name="Young D."/>
            <person name="Pisabarro A."/>
            <person name="Eastwood D.C."/>
            <person name="Martin F."/>
            <person name="Cullen D."/>
            <person name="Grigoriev I.V."/>
            <person name="Hibbett D.S."/>
        </authorList>
    </citation>
    <scope>NUCLEOTIDE SEQUENCE [LARGE SCALE GENOMIC DNA]</scope>
    <source>
        <strain evidence="2">HHB-11173 SS5</strain>
    </source>
</reference>
<dbReference type="HOGENOM" id="CLU_2607164_0_0_1"/>
<dbReference type="Proteomes" id="UP000054196">
    <property type="component" value="Unassembled WGS sequence"/>
</dbReference>
<evidence type="ECO:0000313" key="2">
    <source>
        <dbReference type="Proteomes" id="UP000054196"/>
    </source>
</evidence>
<keyword evidence="2" id="KW-1185">Reference proteome</keyword>
<dbReference type="GeneID" id="18884046"/>
<dbReference type="KEGG" id="psq:PUNSTDRAFT_55836"/>
<dbReference type="EMBL" id="JH687557">
    <property type="protein sequence ID" value="EIN03991.1"/>
    <property type="molecule type" value="Genomic_DNA"/>
</dbReference>
<dbReference type="RefSeq" id="XP_007388780.1">
    <property type="nucleotide sequence ID" value="XM_007388718.1"/>
</dbReference>
<evidence type="ECO:0000313" key="1">
    <source>
        <dbReference type="EMBL" id="EIN03991.1"/>
    </source>
</evidence>
<sequence>MAFIFVDTGYLQSVGIQPAAVSHPRDGRINDYNAVPGLRCLQEELAGSMYIDSSHAGLGRSRFIHNRESRKHRFALHWR</sequence>
<gene>
    <name evidence="1" type="ORF">PUNSTDRAFT_55836</name>
</gene>